<dbReference type="VEuPathDB" id="PiroplasmaDB:BMR1_02g02490"/>
<evidence type="ECO:0000256" key="4">
    <source>
        <dbReference type="ARBA" id="ARBA00022692"/>
    </source>
</evidence>
<evidence type="ECO:0000256" key="1">
    <source>
        <dbReference type="ARBA" id="ARBA00004141"/>
    </source>
</evidence>
<protein>
    <submittedName>
        <fullName evidence="14">Potassium channel (K2)</fullName>
    </submittedName>
</protein>
<dbReference type="EMBL" id="FO082872">
    <property type="protein sequence ID" value="SJK86005.1"/>
    <property type="molecule type" value="Genomic_DNA"/>
</dbReference>
<proteinExistence type="predicted"/>
<dbReference type="InterPro" id="IPR047871">
    <property type="entry name" value="K_chnl_Slo-like"/>
</dbReference>
<reference evidence="14 15" key="3">
    <citation type="journal article" date="2016" name="Sci. Rep.">
        <title>Genome-wide diversity and gene expression profiling of Babesia microti isolates identify polymorphic genes that mediate host-pathogen interactions.</title>
        <authorList>
            <person name="Silva J.C."/>
            <person name="Cornillot E."/>
            <person name="McCracken C."/>
            <person name="Usmani-Brown S."/>
            <person name="Dwivedi A."/>
            <person name="Ifeonu O.O."/>
            <person name="Crabtree J."/>
            <person name="Gotia H.T."/>
            <person name="Virji A.Z."/>
            <person name="Reynes C."/>
            <person name="Colinge J."/>
            <person name="Kumar V."/>
            <person name="Lawres L."/>
            <person name="Pazzi J.E."/>
            <person name="Pablo J.V."/>
            <person name="Hung C."/>
            <person name="Brancato J."/>
            <person name="Kumari P."/>
            <person name="Orvis J."/>
            <person name="Tretina K."/>
            <person name="Chibucos M."/>
            <person name="Ott S."/>
            <person name="Sadzewicz L."/>
            <person name="Sengamalay N."/>
            <person name="Shetty A.C."/>
            <person name="Su Q."/>
            <person name="Tallon L."/>
            <person name="Fraser C.M."/>
            <person name="Frutos R."/>
            <person name="Molina D.M."/>
            <person name="Krause P.J."/>
            <person name="Ben Mamoun C."/>
        </authorList>
    </citation>
    <scope>NUCLEOTIDE SEQUENCE [LARGE SCALE GENOMIC DNA]</scope>
    <source>
        <strain evidence="14 15">RI</strain>
    </source>
</reference>
<dbReference type="PANTHER" id="PTHR10027">
    <property type="entry name" value="CALCIUM-ACTIVATED POTASSIUM CHANNEL ALPHA CHAIN"/>
    <property type="match status" value="1"/>
</dbReference>
<evidence type="ECO:0000313" key="15">
    <source>
        <dbReference type="Proteomes" id="UP000002899"/>
    </source>
</evidence>
<feature type="transmembrane region" description="Helical" evidence="11">
    <location>
        <begin position="374"/>
        <end position="395"/>
    </location>
</feature>
<feature type="transmembrane region" description="Helical" evidence="11">
    <location>
        <begin position="48"/>
        <end position="73"/>
    </location>
</feature>
<feature type="domain" description="Potassium channel" evidence="13">
    <location>
        <begin position="304"/>
        <end position="347"/>
    </location>
</feature>
<dbReference type="Gene3D" id="1.10.287.70">
    <property type="match status" value="1"/>
</dbReference>
<dbReference type="OrthoDB" id="10035564at2759"/>
<reference evidence="14 15" key="2">
    <citation type="journal article" date="2013" name="PLoS ONE">
        <title>Whole genome mapping and re-organization of the nuclear and mitochondrial genomes of Babesia microti isolates.</title>
        <authorList>
            <person name="Cornillot E."/>
            <person name="Dassouli A."/>
            <person name="Garg A."/>
            <person name="Pachikara N."/>
            <person name="Randazzo S."/>
            <person name="Depoix D."/>
            <person name="Carcy B."/>
            <person name="Delbecq S."/>
            <person name="Frutos R."/>
            <person name="Silva J.C."/>
            <person name="Sutton R."/>
            <person name="Krause P.J."/>
            <person name="Mamoun C.B."/>
        </authorList>
    </citation>
    <scope>NUCLEOTIDE SEQUENCE [LARGE SCALE GENOMIC DNA]</scope>
    <source>
        <strain evidence="14 15">RI</strain>
    </source>
</reference>
<evidence type="ECO:0000256" key="10">
    <source>
        <dbReference type="ARBA" id="ARBA00023303"/>
    </source>
</evidence>
<keyword evidence="7 11" id="KW-1133">Transmembrane helix</keyword>
<feature type="transmembrane region" description="Helical" evidence="11">
    <location>
        <begin position="226"/>
        <end position="246"/>
    </location>
</feature>
<feature type="transmembrane region" description="Helical" evidence="11">
    <location>
        <begin position="200"/>
        <end position="219"/>
    </location>
</feature>
<dbReference type="Pfam" id="PF07885">
    <property type="entry name" value="Ion_trans_2"/>
    <property type="match status" value="1"/>
</dbReference>
<keyword evidence="9 11" id="KW-0472">Membrane</keyword>
<feature type="transmembrane region" description="Helical" evidence="11">
    <location>
        <begin position="12"/>
        <end position="36"/>
    </location>
</feature>
<evidence type="ECO:0000256" key="11">
    <source>
        <dbReference type="SAM" id="Phobius"/>
    </source>
</evidence>
<dbReference type="InterPro" id="IPR003929">
    <property type="entry name" value="K_chnl_BK_asu"/>
</dbReference>
<comment type="subcellular location">
    <subcellularLocation>
        <location evidence="1">Membrane</location>
        <topology evidence="1">Multi-pass membrane protein</topology>
    </subcellularLocation>
</comment>
<keyword evidence="4 11" id="KW-0812">Transmembrane</keyword>
<keyword evidence="10 14" id="KW-0407">Ion channel</keyword>
<dbReference type="RefSeq" id="XP_021338204.1">
    <property type="nucleotide sequence ID" value="XM_021481577.1"/>
</dbReference>
<evidence type="ECO:0000256" key="9">
    <source>
        <dbReference type="ARBA" id="ARBA00023136"/>
    </source>
</evidence>
<feature type="transmembrane region" description="Helical" evidence="11">
    <location>
        <begin position="266"/>
        <end position="284"/>
    </location>
</feature>
<evidence type="ECO:0000256" key="5">
    <source>
        <dbReference type="ARBA" id="ARBA00022826"/>
    </source>
</evidence>
<evidence type="ECO:0000256" key="6">
    <source>
        <dbReference type="ARBA" id="ARBA00022958"/>
    </source>
</evidence>
<keyword evidence="5" id="KW-0631">Potassium channel</keyword>
<evidence type="ECO:0000313" key="14">
    <source>
        <dbReference type="EMBL" id="SJK86005.1"/>
    </source>
</evidence>
<evidence type="ECO:0000259" key="13">
    <source>
        <dbReference type="Pfam" id="PF07885"/>
    </source>
</evidence>
<dbReference type="Pfam" id="PF03493">
    <property type="entry name" value="BK_channel_a"/>
    <property type="match status" value="1"/>
</dbReference>
<organism evidence="14 15">
    <name type="scientific">Babesia microti (strain RI)</name>
    <dbReference type="NCBI Taxonomy" id="1133968"/>
    <lineage>
        <taxon>Eukaryota</taxon>
        <taxon>Sar</taxon>
        <taxon>Alveolata</taxon>
        <taxon>Apicomplexa</taxon>
        <taxon>Aconoidasida</taxon>
        <taxon>Piroplasmida</taxon>
        <taxon>Babesiidae</taxon>
        <taxon>Babesia</taxon>
    </lineage>
</organism>
<feature type="transmembrane region" description="Helical" evidence="11">
    <location>
        <begin position="329"/>
        <end position="353"/>
    </location>
</feature>
<feature type="domain" description="Calcium-activated potassium channel BK alpha subunit" evidence="12">
    <location>
        <begin position="506"/>
        <end position="602"/>
    </location>
</feature>
<name>A0A1R4AAJ1_BABMR</name>
<reference evidence="14 15" key="1">
    <citation type="journal article" date="2012" name="Nucleic Acids Res.">
        <title>Sequencing of the smallest Apicomplexan genome from the human pathogen Babesia microti.</title>
        <authorList>
            <person name="Cornillot E."/>
            <person name="Hadj-Kaddour K."/>
            <person name="Dassouli A."/>
            <person name="Noel B."/>
            <person name="Ranwez V."/>
            <person name="Vacherie B."/>
            <person name="Augagneur Y."/>
            <person name="Bres V."/>
            <person name="Duclos A."/>
            <person name="Randazzo S."/>
            <person name="Carcy B."/>
            <person name="Debierre-Grockiego F."/>
            <person name="Delbecq S."/>
            <person name="Moubri-Menage K."/>
            <person name="Shams-Eldin H."/>
            <person name="Usmani-Brown S."/>
            <person name="Bringaud F."/>
            <person name="Wincker P."/>
            <person name="Vivares C.P."/>
            <person name="Schwarz R.T."/>
            <person name="Schetters T.P."/>
            <person name="Krause P.J."/>
            <person name="Gorenflot A."/>
            <person name="Berry V."/>
            <person name="Barbe V."/>
            <person name="Ben Mamoun C."/>
        </authorList>
    </citation>
    <scope>NUCLEOTIDE SEQUENCE [LARGE SCALE GENOMIC DNA]</scope>
    <source>
        <strain evidence="14 15">RI</strain>
    </source>
</reference>
<dbReference type="SUPFAM" id="SSF81324">
    <property type="entry name" value="Voltage-gated potassium channels"/>
    <property type="match status" value="1"/>
</dbReference>
<dbReference type="PANTHER" id="PTHR10027:SF10">
    <property type="entry name" value="SLOWPOKE 2, ISOFORM D"/>
    <property type="match status" value="1"/>
</dbReference>
<evidence type="ECO:0000256" key="8">
    <source>
        <dbReference type="ARBA" id="ARBA00023065"/>
    </source>
</evidence>
<dbReference type="GO" id="GO:0005267">
    <property type="term" value="F:potassium channel activity"/>
    <property type="evidence" value="ECO:0007669"/>
    <property type="project" value="UniProtKB-KW"/>
</dbReference>
<keyword evidence="3" id="KW-0633">Potassium transport</keyword>
<feature type="transmembrane region" description="Helical" evidence="11">
    <location>
        <begin position="134"/>
        <end position="154"/>
    </location>
</feature>
<evidence type="ECO:0000256" key="2">
    <source>
        <dbReference type="ARBA" id="ARBA00022448"/>
    </source>
</evidence>
<evidence type="ECO:0000259" key="12">
    <source>
        <dbReference type="Pfam" id="PF03493"/>
    </source>
</evidence>
<dbReference type="AlphaFoldDB" id="A0A1R4AAJ1"/>
<sequence>MEGSKLSDLGILVAFRLITDIIFTILFFGCLIYGVIVDNTSESITLVTLSIILPPLISIATIYITGLCSNIILNYKSGIGLKIDCSLLKKSIIPIEGKIQYFSHFNIVIRRIYEIYYTFKVSIASLLLKKSYQILMLMWNVAMILFWYLVIPYLKRTDVEKMWSFTGVPRYLHTCQYAFISVASMETYFWILSKDELENIFTIIFAVDLLSLPPFLLLLRVTFFNGLTIVQIYWLIGFIGIIKLMLKLNLYWSNEWITTFTNTCRFVLNLFLMASSYAGLLYICQGLPSQLEGKGRYLSAFEEICNFYYLSVVTFSTVGYGDLKPLNKYAKIATVAFISWVFMHVPVEIHRFVSIMNKDNTYYGPLPTRFSKNSFILIVGNLSPTQLNLFIYSMFTANCNKKLVVLTNRMIEYFKDSIKLAQKLHVIISVVKGDVGIIYSMHDLTVLHVENASSIVLIDEFNSNHNMDLSTIGRAISLVRYSCNPEKISMQLFNGSSKAFLNIPIQTVCLYKIKTMLFLKSLTCPGIIPLVSILSSPCLTQKMVIQSTGAFAELPKASQEEYMSGLKGRLFSIKIPSGKVGMSFSDVVLQINGSTDLIIIGVQNRKNRYFILNPLDYKIKDDDYIIVAARSDDTFSLEGAHPEDSKLDMAPRKTLLNIELNSAINDTSALKDIKQYTLPEDVEAESTVVNIQPTDGERIGFDYHKLRSSNEMTVSSVEEAINRFKNPKLPLLITFGDISRIDNFLPILKYSGRFNVISIFKQPPNYDCHDFLDFSDFLFLIDADASLDSVWDKINVQRSYHYIIIPQHGNDYYEIDMTSIIIHRRLLKILSTNEIKSLRGNSASLNWVILTEIKNPLNSLLLSDFKWDAFDNSILAAPQFYSSDFARGSVFFNDLLYNFITHNYEINSKSVYPQVFLHLCKCAIAPDHWDGIQLLSISEISKEETYLPCPTFNILYKHLFKTKNLVSIAIYRRGENMFDRYLLPVPCPKTKIKASDQIFVLSNGNLVYV</sequence>
<evidence type="ECO:0000256" key="3">
    <source>
        <dbReference type="ARBA" id="ARBA00022538"/>
    </source>
</evidence>
<keyword evidence="6" id="KW-0630">Potassium</keyword>
<dbReference type="GO" id="GO:0016020">
    <property type="term" value="C:membrane"/>
    <property type="evidence" value="ECO:0007669"/>
    <property type="project" value="UniProtKB-SubCell"/>
</dbReference>
<evidence type="ECO:0000256" key="7">
    <source>
        <dbReference type="ARBA" id="ARBA00022989"/>
    </source>
</evidence>
<accession>A0A1R4AAJ1</accession>
<keyword evidence="8" id="KW-0406">Ion transport</keyword>
<dbReference type="KEGG" id="bmic:BMR1_02g02490"/>
<dbReference type="Proteomes" id="UP000002899">
    <property type="component" value="Chromosome II"/>
</dbReference>
<keyword evidence="15" id="KW-1185">Reference proteome</keyword>
<dbReference type="InterPro" id="IPR013099">
    <property type="entry name" value="K_chnl_dom"/>
</dbReference>
<dbReference type="GeneID" id="24424282"/>
<keyword evidence="2" id="KW-0813">Transport</keyword>